<dbReference type="InterPro" id="IPR014017">
    <property type="entry name" value="DNA_helicase_UvrD-like_C"/>
</dbReference>
<proteinExistence type="predicted"/>
<evidence type="ECO:0000256" key="3">
    <source>
        <dbReference type="ARBA" id="ARBA00022763"/>
    </source>
</evidence>
<sequence length="1030" mass="112288">MRSLDLRDPRVLDQSLVVSASAGSGKTFTLTVLVTANLGRGDIRPYEILATTFSEAAAADLRERLLRPLDLLAALDEPTWRELRPLLGQSDSKPVEALLKALPLADRLRKSAGEVGLAACHWGGAAWADSPAKARAFWRRTRREAELLQVSTIHSLALRLLGRGEGAPESLRDVAHPALLRLLRQTVREALTLPEAHPDQVPARLLLAWAERNWEDLSRGHDQHRDALGHLDPEDPAPHRAALRAALAAAAQALAPYAANPVLAQDQASRSRHFFKASCILPLPGAGADLAACLRWAESQSRRADAEKTYFTPEFRAAMATFGPVADALEAWLRCLLVEALRRFEARKAEQGQATFGDLVRQALLGLREGRLETTPPKLLLVDEYQDTSRSQDAFLTALGAGRIVRVGDVKQAIYGFRGGDPDLLRDHLAAAGDRAFRLPSNFRSTPEVVALANRYVDEVWPRLAPAMDGLDGLQEAVGPEALPVGLVRSPAPSSGTDLPALSDWIAGLSREAGWRQCLGASARPGPRRRTLLLKQRTKLPALLQRLKHQGIQPYVVAKAGFWDSPGVRLVMAALEAVAHPERPLPCAALLRQVVGLSDGELTRLAAAHEGRPALPGLGSLDPEALPEPHQDGARWLLDLRQASTQELAGRLLRQGSVLRALGALRIHGAMEPLRARRNLAALLALLLDLPASPAVAFALLEDERAGMERGDLPASAEDADLLIQTVHGSKGLEYDDVILPLLHARPRAFRRGELRTQPDTGDLLLAWKLGDHPGAAYRALKPIVEARQRRDELNLLYVALTRAKERLCLLLQEPKDKKDPAEAKTWAQWGQHLAEAHPELELLQAPPQPAPLPPPEAPAAQAPAARPALPEGVTPPDAHAGTPADTRARARQEGEAVHAFLRDLLVRWEDPEALAACLAATPAIAQLRENALRFLAQFEARGWRPLRRRTELPLAGAAASGALGRADLVVWADDRIHLLDFKHSKAFGEEELAGYRDQLARYARVLEDQEGKAVEAWLVALKSGDWVRV</sequence>
<feature type="region of interest" description="Disordered" evidence="15">
    <location>
        <begin position="845"/>
        <end position="892"/>
    </location>
</feature>
<name>A0ABQ5PTS9_9BACT</name>
<dbReference type="InterPro" id="IPR027417">
    <property type="entry name" value="P-loop_NTPase"/>
</dbReference>
<evidence type="ECO:0000256" key="11">
    <source>
        <dbReference type="ARBA" id="ARBA00034617"/>
    </source>
</evidence>
<keyword evidence="10" id="KW-0413">Isomerase</keyword>
<dbReference type="RefSeq" id="WP_285605972.1">
    <property type="nucleotide sequence ID" value="NZ_BSDC01000001.1"/>
</dbReference>
<evidence type="ECO:0000256" key="6">
    <source>
        <dbReference type="ARBA" id="ARBA00022839"/>
    </source>
</evidence>
<keyword evidence="9" id="KW-0234">DNA repair</keyword>
<dbReference type="Pfam" id="PF00580">
    <property type="entry name" value="UvrD-helicase"/>
    <property type="match status" value="1"/>
</dbReference>
<dbReference type="EMBL" id="BSDC01000001">
    <property type="protein sequence ID" value="GLH65881.1"/>
    <property type="molecule type" value="Genomic_DNA"/>
</dbReference>
<dbReference type="InterPro" id="IPR014016">
    <property type="entry name" value="UvrD-like_ATP-bd"/>
</dbReference>
<dbReference type="PROSITE" id="PS51198">
    <property type="entry name" value="UVRD_HELICASE_ATP_BIND"/>
    <property type="match status" value="1"/>
</dbReference>
<evidence type="ECO:0000313" key="18">
    <source>
        <dbReference type="EMBL" id="GLH65881.1"/>
    </source>
</evidence>
<feature type="binding site" evidence="14">
    <location>
        <begin position="20"/>
        <end position="27"/>
    </location>
    <ligand>
        <name>ATP</name>
        <dbReference type="ChEBI" id="CHEBI:30616"/>
    </ligand>
</feature>
<dbReference type="SUPFAM" id="SSF52540">
    <property type="entry name" value="P-loop containing nucleoside triphosphate hydrolases"/>
    <property type="match status" value="1"/>
</dbReference>
<dbReference type="Gene3D" id="3.90.320.10">
    <property type="match status" value="1"/>
</dbReference>
<keyword evidence="5 14" id="KW-0347">Helicase</keyword>
<keyword evidence="8" id="KW-0238">DNA-binding</keyword>
<evidence type="ECO:0000256" key="8">
    <source>
        <dbReference type="ARBA" id="ARBA00023125"/>
    </source>
</evidence>
<dbReference type="PANTHER" id="PTHR11070">
    <property type="entry name" value="UVRD / RECB / PCRA DNA HELICASE FAMILY MEMBER"/>
    <property type="match status" value="1"/>
</dbReference>
<dbReference type="PANTHER" id="PTHR11070:SF59">
    <property type="entry name" value="DNA 3'-5' HELICASE"/>
    <property type="match status" value="1"/>
</dbReference>
<dbReference type="PROSITE" id="PS51217">
    <property type="entry name" value="UVRD_HELICASE_CTER"/>
    <property type="match status" value="1"/>
</dbReference>
<comment type="catalytic activity">
    <reaction evidence="11">
        <text>Couples ATP hydrolysis with the unwinding of duplex DNA by translocating in the 3'-5' direction.</text>
        <dbReference type="EC" id="5.6.2.4"/>
    </reaction>
</comment>
<keyword evidence="6" id="KW-0269">Exonuclease</keyword>
<evidence type="ECO:0000259" key="16">
    <source>
        <dbReference type="PROSITE" id="PS51198"/>
    </source>
</evidence>
<keyword evidence="2 14" id="KW-0547">Nucleotide-binding</keyword>
<evidence type="ECO:0000256" key="12">
    <source>
        <dbReference type="ARBA" id="ARBA00034808"/>
    </source>
</evidence>
<evidence type="ECO:0000256" key="4">
    <source>
        <dbReference type="ARBA" id="ARBA00022801"/>
    </source>
</evidence>
<comment type="catalytic activity">
    <reaction evidence="13">
        <text>ATP + H2O = ADP + phosphate + H(+)</text>
        <dbReference type="Rhea" id="RHEA:13065"/>
        <dbReference type="ChEBI" id="CHEBI:15377"/>
        <dbReference type="ChEBI" id="CHEBI:15378"/>
        <dbReference type="ChEBI" id="CHEBI:30616"/>
        <dbReference type="ChEBI" id="CHEBI:43474"/>
        <dbReference type="ChEBI" id="CHEBI:456216"/>
        <dbReference type="EC" id="5.6.2.4"/>
    </reaction>
</comment>
<keyword evidence="7 14" id="KW-0067">ATP-binding</keyword>
<accession>A0ABQ5PTS9</accession>
<feature type="compositionally biased region" description="Pro residues" evidence="15">
    <location>
        <begin position="847"/>
        <end position="858"/>
    </location>
</feature>
<keyword evidence="3" id="KW-0227">DNA damage</keyword>
<evidence type="ECO:0000313" key="19">
    <source>
        <dbReference type="Proteomes" id="UP001165044"/>
    </source>
</evidence>
<dbReference type="InterPro" id="IPR011604">
    <property type="entry name" value="PDDEXK-like_dom_sf"/>
</dbReference>
<evidence type="ECO:0000256" key="9">
    <source>
        <dbReference type="ARBA" id="ARBA00023204"/>
    </source>
</evidence>
<dbReference type="InterPro" id="IPR000212">
    <property type="entry name" value="DNA_helicase_UvrD/REP"/>
</dbReference>
<keyword evidence="4 14" id="KW-0378">Hydrolase</keyword>
<keyword evidence="19" id="KW-1185">Reference proteome</keyword>
<evidence type="ECO:0000256" key="14">
    <source>
        <dbReference type="PROSITE-ProRule" id="PRU00560"/>
    </source>
</evidence>
<evidence type="ECO:0000256" key="1">
    <source>
        <dbReference type="ARBA" id="ARBA00022722"/>
    </source>
</evidence>
<comment type="caution">
    <text evidence="18">The sequence shown here is derived from an EMBL/GenBank/DDBJ whole genome shotgun (WGS) entry which is preliminary data.</text>
</comment>
<feature type="compositionally biased region" description="Low complexity" evidence="15">
    <location>
        <begin position="859"/>
        <end position="872"/>
    </location>
</feature>
<evidence type="ECO:0000256" key="13">
    <source>
        <dbReference type="ARBA" id="ARBA00048988"/>
    </source>
</evidence>
<evidence type="ECO:0000256" key="5">
    <source>
        <dbReference type="ARBA" id="ARBA00022806"/>
    </source>
</evidence>
<evidence type="ECO:0000256" key="7">
    <source>
        <dbReference type="ARBA" id="ARBA00022840"/>
    </source>
</evidence>
<evidence type="ECO:0000256" key="10">
    <source>
        <dbReference type="ARBA" id="ARBA00023235"/>
    </source>
</evidence>
<dbReference type="EC" id="5.6.2.4" evidence="12"/>
<evidence type="ECO:0000256" key="15">
    <source>
        <dbReference type="SAM" id="MobiDB-lite"/>
    </source>
</evidence>
<evidence type="ECO:0000259" key="17">
    <source>
        <dbReference type="PROSITE" id="PS51217"/>
    </source>
</evidence>
<dbReference type="Proteomes" id="UP001165044">
    <property type="component" value="Unassembled WGS sequence"/>
</dbReference>
<evidence type="ECO:0000256" key="2">
    <source>
        <dbReference type="ARBA" id="ARBA00022741"/>
    </source>
</evidence>
<dbReference type="Pfam" id="PF13361">
    <property type="entry name" value="UvrD_C"/>
    <property type="match status" value="1"/>
</dbReference>
<protein>
    <recommendedName>
        <fullName evidence="12">DNA 3'-5' helicase</fullName>
        <ecNumber evidence="12">5.6.2.4</ecNumber>
    </recommendedName>
</protein>
<gene>
    <name evidence="18" type="ORF">GETHED_02450</name>
</gene>
<reference evidence="18" key="1">
    <citation type="journal article" date="2023" name="Antonie Van Leeuwenhoek">
        <title>Mesoterricola silvestris gen. nov., sp. nov., Mesoterricola sediminis sp. nov., Geothrix oryzae sp. nov., Geothrix edaphica sp. nov., Geothrix rubra sp. nov., and Geothrix limicola sp. nov., six novel members of Acidobacteriota isolated from soils.</title>
        <authorList>
            <person name="Itoh H."/>
            <person name="Sugisawa Y."/>
            <person name="Mise K."/>
            <person name="Xu Z."/>
            <person name="Kuniyasu M."/>
            <person name="Ushijima N."/>
            <person name="Kawano K."/>
            <person name="Kobayashi E."/>
            <person name="Shiratori Y."/>
            <person name="Masuda Y."/>
            <person name="Senoo K."/>
        </authorList>
    </citation>
    <scope>NUCLEOTIDE SEQUENCE</scope>
    <source>
        <strain evidence="18">Red802</strain>
    </source>
</reference>
<feature type="domain" description="UvrD-like helicase C-terminal" evidence="17">
    <location>
        <begin position="447"/>
        <end position="732"/>
    </location>
</feature>
<dbReference type="Gene3D" id="3.40.50.300">
    <property type="entry name" value="P-loop containing nucleotide triphosphate hydrolases"/>
    <property type="match status" value="3"/>
</dbReference>
<organism evidence="18 19">
    <name type="scientific">Geothrix edaphica</name>
    <dbReference type="NCBI Taxonomy" id="2927976"/>
    <lineage>
        <taxon>Bacteria</taxon>
        <taxon>Pseudomonadati</taxon>
        <taxon>Acidobacteriota</taxon>
        <taxon>Holophagae</taxon>
        <taxon>Holophagales</taxon>
        <taxon>Holophagaceae</taxon>
        <taxon>Geothrix</taxon>
    </lineage>
</organism>
<feature type="domain" description="UvrD-like helicase ATP-binding" evidence="16">
    <location>
        <begin position="1"/>
        <end position="446"/>
    </location>
</feature>
<keyword evidence="1" id="KW-0540">Nuclease</keyword>